<comment type="function">
    <text evidence="10">Catalyzes the folate-dependent formation of 5-methyl-uridine at position 54 (M-5-U54) in all tRNAs.</text>
</comment>
<keyword evidence="5 10" id="KW-0808">Transferase</keyword>
<dbReference type="HOGENOM" id="CLU_033057_1_0_7"/>
<dbReference type="GO" id="GO:0002098">
    <property type="term" value="P:tRNA wobble uridine modification"/>
    <property type="evidence" value="ECO:0007669"/>
    <property type="project" value="TreeGrafter"/>
</dbReference>
<comment type="similarity">
    <text evidence="10">Belongs to the MnmG family. TrmFO subfamily.</text>
</comment>
<comment type="subcellular location">
    <subcellularLocation>
        <location evidence="10">Cytoplasm</location>
    </subcellularLocation>
</comment>
<dbReference type="Pfam" id="PF01134">
    <property type="entry name" value="GIDA"/>
    <property type="match status" value="1"/>
</dbReference>
<reference evidence="13" key="2">
    <citation type="submission" date="2011-03" db="EMBL/GenBank/DDBJ databases">
        <title>The complete genome of Desulfobacca acetoxidans DSM 11109.</title>
        <authorList>
            <consortium name="US DOE Joint Genome Institute (JGI-PGF)"/>
            <person name="Lucas S."/>
            <person name="Copeland A."/>
            <person name="Lapidus A."/>
            <person name="Bruce D."/>
            <person name="Goodwin L."/>
            <person name="Pitluck S."/>
            <person name="Peters L."/>
            <person name="Kyrpides N."/>
            <person name="Mavromatis K."/>
            <person name="Ivanova N."/>
            <person name="Ovchinnikova G."/>
            <person name="Teshima H."/>
            <person name="Detter J.C."/>
            <person name="Han C."/>
            <person name="Land M."/>
            <person name="Hauser L."/>
            <person name="Markowitz V."/>
            <person name="Cheng J.-F."/>
            <person name="Hugenholtz P."/>
            <person name="Woyke T."/>
            <person name="Wu D."/>
            <person name="Spring S."/>
            <person name="Schueler E."/>
            <person name="Brambilla E."/>
            <person name="Klenk H.-P."/>
            <person name="Eisen J.A."/>
        </authorList>
    </citation>
    <scope>NUCLEOTIDE SEQUENCE [LARGE SCALE GENOMIC DNA]</scope>
    <source>
        <strain evidence="13">ATCC 700848 / DSM 11109 / ASRB2</strain>
    </source>
</reference>
<evidence type="ECO:0000256" key="5">
    <source>
        <dbReference type="ARBA" id="ARBA00022679"/>
    </source>
</evidence>
<evidence type="ECO:0000256" key="7">
    <source>
        <dbReference type="ARBA" id="ARBA00022827"/>
    </source>
</evidence>
<keyword evidence="7 10" id="KW-0274">FAD</keyword>
<evidence type="ECO:0000256" key="1">
    <source>
        <dbReference type="ARBA" id="ARBA00001974"/>
    </source>
</evidence>
<gene>
    <name evidence="10" type="primary">trmFO</name>
    <name evidence="12" type="ordered locus">Desac_2643</name>
</gene>
<dbReference type="Gene3D" id="3.50.50.60">
    <property type="entry name" value="FAD/NAD(P)-binding domain"/>
    <property type="match status" value="2"/>
</dbReference>
<comment type="catalytic activity">
    <reaction evidence="10">
        <text>uridine(54) in tRNA + (6R)-5,10-methylene-5,6,7,8-tetrahydrofolate + NADH + H(+) = 5-methyluridine(54) in tRNA + (6S)-5,6,7,8-tetrahydrofolate + NAD(+)</text>
        <dbReference type="Rhea" id="RHEA:16873"/>
        <dbReference type="Rhea" id="RHEA-COMP:10167"/>
        <dbReference type="Rhea" id="RHEA-COMP:10193"/>
        <dbReference type="ChEBI" id="CHEBI:15378"/>
        <dbReference type="ChEBI" id="CHEBI:15636"/>
        <dbReference type="ChEBI" id="CHEBI:57453"/>
        <dbReference type="ChEBI" id="CHEBI:57540"/>
        <dbReference type="ChEBI" id="CHEBI:57945"/>
        <dbReference type="ChEBI" id="CHEBI:65315"/>
        <dbReference type="ChEBI" id="CHEBI:74447"/>
        <dbReference type="EC" id="2.1.1.74"/>
    </reaction>
</comment>
<evidence type="ECO:0000256" key="3">
    <source>
        <dbReference type="ARBA" id="ARBA00022603"/>
    </source>
</evidence>
<dbReference type="EC" id="2.1.1.74" evidence="10"/>
<dbReference type="HAMAP" id="MF_01037">
    <property type="entry name" value="TrmFO"/>
    <property type="match status" value="1"/>
</dbReference>
<keyword evidence="4 10" id="KW-0285">Flavoprotein</keyword>
<evidence type="ECO:0000259" key="11">
    <source>
        <dbReference type="Pfam" id="PF01134"/>
    </source>
</evidence>
<keyword evidence="13" id="KW-1185">Reference proteome</keyword>
<dbReference type="STRING" id="880072.Desac_2643"/>
<keyword evidence="3 10" id="KW-0489">Methyltransferase</keyword>
<keyword evidence="6 10" id="KW-0819">tRNA processing</keyword>
<protein>
    <recommendedName>
        <fullName evidence="10">Methylenetetrahydrofolate--tRNA-(uracil-5-)-methyltransferase TrmFO</fullName>
        <ecNumber evidence="10">2.1.1.74</ecNumber>
    </recommendedName>
    <alternativeName>
        <fullName evidence="10">Folate-dependent tRNA (uracil-5-)-methyltransferase</fullName>
    </alternativeName>
    <alternativeName>
        <fullName evidence="10">Folate-dependent tRNA(M-5-U54)-methyltransferase</fullName>
    </alternativeName>
</protein>
<sequence>MTNPALINIVGGGLAGAEAAWQAQRQGVRVCLFEMKPERFSPAHQSPLLGELVCSNSLRSEAPDSAIGLLKNELRRLGSLIMGAAAASRVPAGKALAVDRQAFARFITEALAEQPDVEIVRQEVTALNFSEPAVIATGPLTTDSMAESLRELTGREQLHFYDAISPIVFADSINHDIVFRASRYGAGDDYLNCPLTEADYQTFYQALTTAELMPLRTFEEARFFEGCLPIEVMAARGYQTLLFGPMKPVGLMDPHTGRQPFAVVQLRQENREGELYNLVGFQTRLKYGEQRRVLRLLPGLEQAEFARLGSVHRNTFIHSPGLLTRFLNFAARPQLFLGGQITGVEGYLESTAMGWLAGVNAARLARQQPLLSPPPETAMGALVRHITNTEVRDFQPMNVNFGLFPALPGRVPKKGRGAAYAQRALEALEAWLARL</sequence>
<dbReference type="EMBL" id="CP002629">
    <property type="protein sequence ID" value="AEB10458.1"/>
    <property type="molecule type" value="Genomic_DNA"/>
</dbReference>
<evidence type="ECO:0000313" key="12">
    <source>
        <dbReference type="EMBL" id="AEB10458.1"/>
    </source>
</evidence>
<comment type="catalytic activity">
    <reaction evidence="10">
        <text>uridine(54) in tRNA + (6R)-5,10-methylene-5,6,7,8-tetrahydrofolate + NADPH + H(+) = 5-methyluridine(54) in tRNA + (6S)-5,6,7,8-tetrahydrofolate + NADP(+)</text>
        <dbReference type="Rhea" id="RHEA:62372"/>
        <dbReference type="Rhea" id="RHEA-COMP:10167"/>
        <dbReference type="Rhea" id="RHEA-COMP:10193"/>
        <dbReference type="ChEBI" id="CHEBI:15378"/>
        <dbReference type="ChEBI" id="CHEBI:15636"/>
        <dbReference type="ChEBI" id="CHEBI:57453"/>
        <dbReference type="ChEBI" id="CHEBI:57783"/>
        <dbReference type="ChEBI" id="CHEBI:58349"/>
        <dbReference type="ChEBI" id="CHEBI:65315"/>
        <dbReference type="ChEBI" id="CHEBI:74447"/>
        <dbReference type="EC" id="2.1.1.74"/>
    </reaction>
</comment>
<dbReference type="Proteomes" id="UP000000483">
    <property type="component" value="Chromosome"/>
</dbReference>
<dbReference type="GO" id="GO:0047151">
    <property type="term" value="F:tRNA (uracil(54)-C5)-methyltransferase activity, 5,10-methylenetetrahydrofolate-dependent"/>
    <property type="evidence" value="ECO:0007669"/>
    <property type="project" value="UniProtKB-UniRule"/>
</dbReference>
<dbReference type="NCBIfam" id="TIGR00137">
    <property type="entry name" value="gid_trmFO"/>
    <property type="match status" value="1"/>
</dbReference>
<reference evidence="12 13" key="1">
    <citation type="journal article" date="2011" name="Stand. Genomic Sci.">
        <title>Complete genome sequence of the acetate-degrading sulfate reducer Desulfobacca acetoxidans type strain (ASRB2).</title>
        <authorList>
            <person name="Goker M."/>
            <person name="Teshima H."/>
            <person name="Lapidus A."/>
            <person name="Nolan M."/>
            <person name="Lucas S."/>
            <person name="Hammon N."/>
            <person name="Deshpande S."/>
            <person name="Cheng J.F."/>
            <person name="Tapia R."/>
            <person name="Han C."/>
            <person name="Goodwin L."/>
            <person name="Pitluck S."/>
            <person name="Huntemann M."/>
            <person name="Liolios K."/>
            <person name="Ivanova N."/>
            <person name="Pagani I."/>
            <person name="Mavromatis K."/>
            <person name="Ovchinikova G."/>
            <person name="Pati A."/>
            <person name="Chen A."/>
            <person name="Palaniappan K."/>
            <person name="Land M."/>
            <person name="Hauser L."/>
            <person name="Brambilla E.M."/>
            <person name="Rohde M."/>
            <person name="Spring S."/>
            <person name="Detter J.C."/>
            <person name="Woyke T."/>
            <person name="Bristow J."/>
            <person name="Eisen J.A."/>
            <person name="Markowitz V."/>
            <person name="Hugenholtz P."/>
            <person name="Kyrpides N.C."/>
            <person name="Klenk H.P."/>
        </authorList>
    </citation>
    <scope>NUCLEOTIDE SEQUENCE [LARGE SCALE GENOMIC DNA]</scope>
    <source>
        <strain evidence="13">ATCC 700848 / DSM 11109 / ASRB2</strain>
    </source>
</reference>
<dbReference type="InterPro" id="IPR036188">
    <property type="entry name" value="FAD/NAD-bd_sf"/>
</dbReference>
<dbReference type="PANTHER" id="PTHR11806">
    <property type="entry name" value="GLUCOSE INHIBITED DIVISION PROTEIN A"/>
    <property type="match status" value="1"/>
</dbReference>
<dbReference type="KEGG" id="dao:Desac_2643"/>
<evidence type="ECO:0000256" key="8">
    <source>
        <dbReference type="ARBA" id="ARBA00022857"/>
    </source>
</evidence>
<dbReference type="OrthoDB" id="9803114at2"/>
<evidence type="ECO:0000256" key="9">
    <source>
        <dbReference type="ARBA" id="ARBA00023027"/>
    </source>
</evidence>
<dbReference type="InterPro" id="IPR040131">
    <property type="entry name" value="MnmG_N"/>
</dbReference>
<comment type="cofactor">
    <cofactor evidence="1 10">
        <name>FAD</name>
        <dbReference type="ChEBI" id="CHEBI:57692"/>
    </cofactor>
</comment>
<dbReference type="InterPro" id="IPR002218">
    <property type="entry name" value="MnmG-rel"/>
</dbReference>
<evidence type="ECO:0000256" key="4">
    <source>
        <dbReference type="ARBA" id="ARBA00022630"/>
    </source>
</evidence>
<dbReference type="GO" id="GO:0050660">
    <property type="term" value="F:flavin adenine dinucleotide binding"/>
    <property type="evidence" value="ECO:0007669"/>
    <property type="project" value="UniProtKB-UniRule"/>
</dbReference>
<dbReference type="RefSeq" id="WP_013707567.1">
    <property type="nucleotide sequence ID" value="NC_015388.1"/>
</dbReference>
<feature type="domain" description="MnmG N-terminal" evidence="11">
    <location>
        <begin position="7"/>
        <end position="368"/>
    </location>
</feature>
<name>F2NDW1_DESAR</name>
<organism evidence="12 13">
    <name type="scientific">Desulfobacca acetoxidans (strain ATCC 700848 / DSM 11109 / ASRB2)</name>
    <dbReference type="NCBI Taxonomy" id="880072"/>
    <lineage>
        <taxon>Bacteria</taxon>
        <taxon>Pseudomonadati</taxon>
        <taxon>Thermodesulfobacteriota</taxon>
        <taxon>Desulfobaccia</taxon>
        <taxon>Desulfobaccales</taxon>
        <taxon>Desulfobaccaceae</taxon>
        <taxon>Desulfobacca</taxon>
    </lineage>
</organism>
<evidence type="ECO:0000313" key="13">
    <source>
        <dbReference type="Proteomes" id="UP000000483"/>
    </source>
</evidence>
<feature type="binding site" evidence="10">
    <location>
        <begin position="11"/>
        <end position="16"/>
    </location>
    <ligand>
        <name>FAD</name>
        <dbReference type="ChEBI" id="CHEBI:57692"/>
    </ligand>
</feature>
<accession>F2NDW1</accession>
<dbReference type="GO" id="GO:0030488">
    <property type="term" value="P:tRNA methylation"/>
    <property type="evidence" value="ECO:0007669"/>
    <property type="project" value="TreeGrafter"/>
</dbReference>
<evidence type="ECO:0000256" key="2">
    <source>
        <dbReference type="ARBA" id="ARBA00022490"/>
    </source>
</evidence>
<dbReference type="AlphaFoldDB" id="F2NDW1"/>
<dbReference type="eggNOG" id="COG1206">
    <property type="taxonomic scope" value="Bacteria"/>
</dbReference>
<dbReference type="PANTHER" id="PTHR11806:SF2">
    <property type="entry name" value="METHYLENETETRAHYDROFOLATE--TRNA-(URACIL-5-)-METHYLTRANSFERASE TRMFO"/>
    <property type="match status" value="1"/>
</dbReference>
<keyword evidence="9 10" id="KW-0520">NAD</keyword>
<evidence type="ECO:0000256" key="10">
    <source>
        <dbReference type="HAMAP-Rule" id="MF_01037"/>
    </source>
</evidence>
<proteinExistence type="inferred from homology"/>
<dbReference type="NCBIfam" id="NF003739">
    <property type="entry name" value="PRK05335.1"/>
    <property type="match status" value="1"/>
</dbReference>
<dbReference type="SUPFAM" id="SSF51905">
    <property type="entry name" value="FAD/NAD(P)-binding domain"/>
    <property type="match status" value="1"/>
</dbReference>
<dbReference type="GO" id="GO:0005829">
    <property type="term" value="C:cytosol"/>
    <property type="evidence" value="ECO:0007669"/>
    <property type="project" value="TreeGrafter"/>
</dbReference>
<keyword evidence="2 10" id="KW-0963">Cytoplasm</keyword>
<keyword evidence="8 10" id="KW-0521">NADP</keyword>
<dbReference type="InterPro" id="IPR004417">
    <property type="entry name" value="TrmFO"/>
</dbReference>
<evidence type="ECO:0000256" key="6">
    <source>
        <dbReference type="ARBA" id="ARBA00022694"/>
    </source>
</evidence>